<feature type="transmembrane region" description="Helical" evidence="1">
    <location>
        <begin position="120"/>
        <end position="138"/>
    </location>
</feature>
<sequence length="197" mass="20928">MSTLAMTASQELETDTVIIDGSMPFWAGLSFGTASFVNYLVLSGAVHLPHPGMIGLVWMGATAAFLLFGVILKVGVDPLVKVHPGFRRYRAIWGSLILGALFLVGAIIAMLIQFGVGDKAAFISSPITLCIYGIGWRLTAVMSGRKWPNLLAIGAFLCAIYTATLAGTAQQYLVHTVCVAVFAVLPGLTLMLRKPAV</sequence>
<keyword evidence="1" id="KW-0812">Transmembrane</keyword>
<evidence type="ECO:0000313" key="2">
    <source>
        <dbReference type="EMBL" id="EGF91547.1"/>
    </source>
</evidence>
<evidence type="ECO:0000313" key="3">
    <source>
        <dbReference type="Proteomes" id="UP000006512"/>
    </source>
</evidence>
<proteinExistence type="predicted"/>
<evidence type="ECO:0000256" key="1">
    <source>
        <dbReference type="SAM" id="Phobius"/>
    </source>
</evidence>
<keyword evidence="3" id="KW-1185">Reference proteome</keyword>
<dbReference type="HOGENOM" id="CLU_1381640_0_0_5"/>
<dbReference type="STRING" id="715226.ABI_29640"/>
<dbReference type="AlphaFoldDB" id="F4QMV6"/>
<feature type="transmembrane region" description="Helical" evidence="1">
    <location>
        <begin position="172"/>
        <end position="192"/>
    </location>
</feature>
<gene>
    <name evidence="2" type="ORF">ABI_29640</name>
</gene>
<feature type="transmembrane region" description="Helical" evidence="1">
    <location>
        <begin position="52"/>
        <end position="72"/>
    </location>
</feature>
<keyword evidence="1" id="KW-1133">Transmembrane helix</keyword>
<dbReference type="EMBL" id="GL883078">
    <property type="protein sequence ID" value="EGF91547.1"/>
    <property type="molecule type" value="Genomic_DNA"/>
</dbReference>
<dbReference type="Proteomes" id="UP000006512">
    <property type="component" value="Unassembled WGS sequence"/>
</dbReference>
<protein>
    <submittedName>
        <fullName evidence="2">Uncharacterized protein</fullName>
    </submittedName>
</protein>
<name>F4QMV6_9CAUL</name>
<feature type="transmembrane region" description="Helical" evidence="1">
    <location>
        <begin position="150"/>
        <end position="166"/>
    </location>
</feature>
<feature type="transmembrane region" description="Helical" evidence="1">
    <location>
        <begin position="25"/>
        <end position="46"/>
    </location>
</feature>
<reference evidence="3" key="1">
    <citation type="submission" date="2011-03" db="EMBL/GenBank/DDBJ databases">
        <title>Draft genome sequence of Brevundimonas diminuta.</title>
        <authorList>
            <person name="Brown P.J.B."/>
            <person name="Buechlein A."/>
            <person name="Hemmerich C."/>
            <person name="Brun Y.V."/>
        </authorList>
    </citation>
    <scope>NUCLEOTIDE SEQUENCE [LARGE SCALE GENOMIC DNA]</scope>
    <source>
        <strain evidence="3">C19</strain>
    </source>
</reference>
<feature type="transmembrane region" description="Helical" evidence="1">
    <location>
        <begin position="92"/>
        <end position="114"/>
    </location>
</feature>
<keyword evidence="1" id="KW-0472">Membrane</keyword>
<organism evidence="2 3">
    <name type="scientific">Asticcacaulis biprosthecium C19</name>
    <dbReference type="NCBI Taxonomy" id="715226"/>
    <lineage>
        <taxon>Bacteria</taxon>
        <taxon>Pseudomonadati</taxon>
        <taxon>Pseudomonadota</taxon>
        <taxon>Alphaproteobacteria</taxon>
        <taxon>Caulobacterales</taxon>
        <taxon>Caulobacteraceae</taxon>
        <taxon>Asticcacaulis</taxon>
    </lineage>
</organism>
<dbReference type="RefSeq" id="WP_006273749.1">
    <property type="nucleotide sequence ID" value="NZ_GL883078.1"/>
</dbReference>
<accession>F4QMV6</accession>